<keyword evidence="2" id="KW-1185">Reference proteome</keyword>
<sequence>MMVTQNSAPILKGGTGNSILWRLSEVSTRRQQSTSRLISSSRSTTMRILHHWLKCRSKFIYLRHLITSCGSRAWGFGVRNGFNGRRVSTSRELPGHGHIFGRLWSTLTSLCFVAEWPRTSEAVSILQLENSQLGGVILNNHAARIIPDHYAPFYF</sequence>
<dbReference type="InParanoid" id="A0A067N1T6"/>
<proteinExistence type="predicted"/>
<protein>
    <submittedName>
        <fullName evidence="1">Uncharacterized protein</fullName>
    </submittedName>
</protein>
<dbReference type="HOGENOM" id="CLU_1695185_0_0_1"/>
<organism evidence="1 2">
    <name type="scientific">Botryobasidium botryosum (strain FD-172 SS1)</name>
    <dbReference type="NCBI Taxonomy" id="930990"/>
    <lineage>
        <taxon>Eukaryota</taxon>
        <taxon>Fungi</taxon>
        <taxon>Dikarya</taxon>
        <taxon>Basidiomycota</taxon>
        <taxon>Agaricomycotina</taxon>
        <taxon>Agaricomycetes</taxon>
        <taxon>Cantharellales</taxon>
        <taxon>Botryobasidiaceae</taxon>
        <taxon>Botryobasidium</taxon>
    </lineage>
</organism>
<accession>A0A067N1T6</accession>
<name>A0A067N1T6_BOTB1</name>
<dbReference type="Proteomes" id="UP000027195">
    <property type="component" value="Unassembled WGS sequence"/>
</dbReference>
<dbReference type="EMBL" id="KL198016">
    <property type="protein sequence ID" value="KDQ21804.1"/>
    <property type="molecule type" value="Genomic_DNA"/>
</dbReference>
<dbReference type="AlphaFoldDB" id="A0A067N1T6"/>
<reference evidence="2" key="1">
    <citation type="journal article" date="2014" name="Proc. Natl. Acad. Sci. U.S.A.">
        <title>Extensive sampling of basidiomycete genomes demonstrates inadequacy of the white-rot/brown-rot paradigm for wood decay fungi.</title>
        <authorList>
            <person name="Riley R."/>
            <person name="Salamov A.A."/>
            <person name="Brown D.W."/>
            <person name="Nagy L.G."/>
            <person name="Floudas D."/>
            <person name="Held B.W."/>
            <person name="Levasseur A."/>
            <person name="Lombard V."/>
            <person name="Morin E."/>
            <person name="Otillar R."/>
            <person name="Lindquist E.A."/>
            <person name="Sun H."/>
            <person name="LaButti K.M."/>
            <person name="Schmutz J."/>
            <person name="Jabbour D."/>
            <person name="Luo H."/>
            <person name="Baker S.E."/>
            <person name="Pisabarro A.G."/>
            <person name="Walton J.D."/>
            <person name="Blanchette R.A."/>
            <person name="Henrissat B."/>
            <person name="Martin F."/>
            <person name="Cullen D."/>
            <person name="Hibbett D.S."/>
            <person name="Grigoriev I.V."/>
        </authorList>
    </citation>
    <scope>NUCLEOTIDE SEQUENCE [LARGE SCALE GENOMIC DNA]</scope>
    <source>
        <strain evidence="2">FD-172 SS1</strain>
    </source>
</reference>
<evidence type="ECO:0000313" key="1">
    <source>
        <dbReference type="EMBL" id="KDQ21804.1"/>
    </source>
</evidence>
<gene>
    <name evidence="1" type="ORF">BOTBODRAFT_213643</name>
</gene>
<evidence type="ECO:0000313" key="2">
    <source>
        <dbReference type="Proteomes" id="UP000027195"/>
    </source>
</evidence>